<reference evidence="2" key="2">
    <citation type="submission" date="2023-06" db="EMBL/GenBank/DDBJ databases">
        <authorList>
            <consortium name="Lawrence Berkeley National Laboratory"/>
            <person name="Haridas S."/>
            <person name="Hensen N."/>
            <person name="Bonometti L."/>
            <person name="Westerberg I."/>
            <person name="Brannstrom I.O."/>
            <person name="Guillou S."/>
            <person name="Cros-Aarteil S."/>
            <person name="Calhoun S."/>
            <person name="Kuo A."/>
            <person name="Mondo S."/>
            <person name="Pangilinan J."/>
            <person name="Riley R."/>
            <person name="Labutti K."/>
            <person name="Andreopoulos B."/>
            <person name="Lipzen A."/>
            <person name="Chen C."/>
            <person name="Yanf M."/>
            <person name="Daum C."/>
            <person name="Ng V."/>
            <person name="Clum A."/>
            <person name="Steindorff A."/>
            <person name="Ohm R."/>
            <person name="Martin F."/>
            <person name="Silar P."/>
            <person name="Natvig D."/>
            <person name="Lalanne C."/>
            <person name="Gautier V."/>
            <person name="Ament-Velasquez S.L."/>
            <person name="Kruys A."/>
            <person name="Hutchinson M.I."/>
            <person name="Powell A.J."/>
            <person name="Barry K."/>
            <person name="Miller A.N."/>
            <person name="Grigoriev I.V."/>
            <person name="Debuchy R."/>
            <person name="Gladieux P."/>
            <person name="Thoren M.H."/>
            <person name="Johannesson H."/>
        </authorList>
    </citation>
    <scope>NUCLEOTIDE SEQUENCE</scope>
    <source>
        <strain evidence="2">CBS 958.72</strain>
    </source>
</reference>
<accession>A0AAE0N9I1</accession>
<feature type="compositionally biased region" description="Acidic residues" evidence="1">
    <location>
        <begin position="33"/>
        <end position="49"/>
    </location>
</feature>
<organism evidence="2 3">
    <name type="scientific">Lasiosphaeria ovina</name>
    <dbReference type="NCBI Taxonomy" id="92902"/>
    <lineage>
        <taxon>Eukaryota</taxon>
        <taxon>Fungi</taxon>
        <taxon>Dikarya</taxon>
        <taxon>Ascomycota</taxon>
        <taxon>Pezizomycotina</taxon>
        <taxon>Sordariomycetes</taxon>
        <taxon>Sordariomycetidae</taxon>
        <taxon>Sordariales</taxon>
        <taxon>Lasiosphaeriaceae</taxon>
        <taxon>Lasiosphaeria</taxon>
    </lineage>
</organism>
<proteinExistence type="predicted"/>
<sequence length="295" mass="33249">MADEVKVEKRDGYEEEEMDLMEHGYRLVEELEESDVESIYDPADDEDVNTTEPVCYSSRPDDLPKKSNEPPEKLSYFTSSTDNWVCRTDFLANQGAAIDYLNLTATFASCRDLALPFEVVQKSSKVSRRVASTKRAIIPPKSFQVIEVKYKPLPTNDVNGSPRDYRFHACVGDEIDHVLNAGNKKAFHHEFEIDMEVEAILDGTDEKAIALYQALLNDPTNPKPKPKKKVRFYLLNRSCAKPLSNFSLKTSTDSSSLSTSTATKKTYIDEDEKEVPPDEVPRPPPTQAKGSCRKV</sequence>
<dbReference type="EMBL" id="JAULSN010000003">
    <property type="protein sequence ID" value="KAK3375731.1"/>
    <property type="molecule type" value="Genomic_DNA"/>
</dbReference>
<feature type="compositionally biased region" description="Low complexity" evidence="1">
    <location>
        <begin position="248"/>
        <end position="265"/>
    </location>
</feature>
<comment type="caution">
    <text evidence="2">The sequence shown here is derived from an EMBL/GenBank/DDBJ whole genome shotgun (WGS) entry which is preliminary data.</text>
</comment>
<keyword evidence="3" id="KW-1185">Reference proteome</keyword>
<feature type="compositionally biased region" description="Basic and acidic residues" evidence="1">
    <location>
        <begin position="59"/>
        <end position="71"/>
    </location>
</feature>
<evidence type="ECO:0000256" key="1">
    <source>
        <dbReference type="SAM" id="MobiDB-lite"/>
    </source>
</evidence>
<evidence type="ECO:0000313" key="3">
    <source>
        <dbReference type="Proteomes" id="UP001287356"/>
    </source>
</evidence>
<dbReference type="Proteomes" id="UP001287356">
    <property type="component" value="Unassembled WGS sequence"/>
</dbReference>
<gene>
    <name evidence="2" type="ORF">B0T24DRAFT_718266</name>
</gene>
<protein>
    <submittedName>
        <fullName evidence="2">Uncharacterized protein</fullName>
    </submittedName>
</protein>
<feature type="region of interest" description="Disordered" evidence="1">
    <location>
        <begin position="248"/>
        <end position="295"/>
    </location>
</feature>
<feature type="region of interest" description="Disordered" evidence="1">
    <location>
        <begin position="33"/>
        <end position="71"/>
    </location>
</feature>
<dbReference type="AlphaFoldDB" id="A0AAE0N9I1"/>
<name>A0AAE0N9I1_9PEZI</name>
<evidence type="ECO:0000313" key="2">
    <source>
        <dbReference type="EMBL" id="KAK3375731.1"/>
    </source>
</evidence>
<reference evidence="2" key="1">
    <citation type="journal article" date="2023" name="Mol. Phylogenet. Evol.">
        <title>Genome-scale phylogeny and comparative genomics of the fungal order Sordariales.</title>
        <authorList>
            <person name="Hensen N."/>
            <person name="Bonometti L."/>
            <person name="Westerberg I."/>
            <person name="Brannstrom I.O."/>
            <person name="Guillou S."/>
            <person name="Cros-Aarteil S."/>
            <person name="Calhoun S."/>
            <person name="Haridas S."/>
            <person name="Kuo A."/>
            <person name="Mondo S."/>
            <person name="Pangilinan J."/>
            <person name="Riley R."/>
            <person name="LaButti K."/>
            <person name="Andreopoulos B."/>
            <person name="Lipzen A."/>
            <person name="Chen C."/>
            <person name="Yan M."/>
            <person name="Daum C."/>
            <person name="Ng V."/>
            <person name="Clum A."/>
            <person name="Steindorff A."/>
            <person name="Ohm R.A."/>
            <person name="Martin F."/>
            <person name="Silar P."/>
            <person name="Natvig D.O."/>
            <person name="Lalanne C."/>
            <person name="Gautier V."/>
            <person name="Ament-Velasquez S.L."/>
            <person name="Kruys A."/>
            <person name="Hutchinson M.I."/>
            <person name="Powell A.J."/>
            <person name="Barry K."/>
            <person name="Miller A.N."/>
            <person name="Grigoriev I.V."/>
            <person name="Debuchy R."/>
            <person name="Gladieux P."/>
            <person name="Hiltunen Thoren M."/>
            <person name="Johannesson H."/>
        </authorList>
    </citation>
    <scope>NUCLEOTIDE SEQUENCE</scope>
    <source>
        <strain evidence="2">CBS 958.72</strain>
    </source>
</reference>